<evidence type="ECO:0000256" key="1">
    <source>
        <dbReference type="SAM" id="Phobius"/>
    </source>
</evidence>
<name>A0ABW6JEA2_STRCE</name>
<protein>
    <recommendedName>
        <fullName evidence="4">Major facilitator superfamily (MFS) profile domain-containing protein</fullName>
    </recommendedName>
</protein>
<dbReference type="InterPro" id="IPR036259">
    <property type="entry name" value="MFS_trans_sf"/>
</dbReference>
<organism evidence="2 3">
    <name type="scientific">Streptomyces cellulosae</name>
    <dbReference type="NCBI Taxonomy" id="1968"/>
    <lineage>
        <taxon>Bacteria</taxon>
        <taxon>Bacillati</taxon>
        <taxon>Actinomycetota</taxon>
        <taxon>Actinomycetes</taxon>
        <taxon>Kitasatosporales</taxon>
        <taxon>Streptomycetaceae</taxon>
        <taxon>Streptomyces</taxon>
    </lineage>
</organism>
<keyword evidence="1" id="KW-1133">Transmembrane helix</keyword>
<dbReference type="Proteomes" id="UP001600650">
    <property type="component" value="Unassembled WGS sequence"/>
</dbReference>
<feature type="transmembrane region" description="Helical" evidence="1">
    <location>
        <begin position="68"/>
        <end position="86"/>
    </location>
</feature>
<gene>
    <name evidence="2" type="ORF">ACFU0X_11580</name>
</gene>
<keyword evidence="1" id="KW-0472">Membrane</keyword>
<dbReference type="SUPFAM" id="SSF103473">
    <property type="entry name" value="MFS general substrate transporter"/>
    <property type="match status" value="1"/>
</dbReference>
<comment type="caution">
    <text evidence="2">The sequence shown here is derived from an EMBL/GenBank/DDBJ whole genome shotgun (WGS) entry which is preliminary data.</text>
</comment>
<evidence type="ECO:0000313" key="2">
    <source>
        <dbReference type="EMBL" id="MFE7963678.1"/>
    </source>
</evidence>
<evidence type="ECO:0000313" key="3">
    <source>
        <dbReference type="Proteomes" id="UP001600650"/>
    </source>
</evidence>
<reference evidence="2 3" key="1">
    <citation type="submission" date="2024-09" db="EMBL/GenBank/DDBJ databases">
        <title>The Natural Products Discovery Center: Release of the First 8490 Sequenced Strains for Exploring Actinobacteria Biosynthetic Diversity.</title>
        <authorList>
            <person name="Kalkreuter E."/>
            <person name="Kautsar S.A."/>
            <person name="Yang D."/>
            <person name="Bader C.D."/>
            <person name="Teijaro C.N."/>
            <person name="Fluegel L."/>
            <person name="Davis C.M."/>
            <person name="Simpson J.R."/>
            <person name="Lauterbach L."/>
            <person name="Steele A.D."/>
            <person name="Gui C."/>
            <person name="Meng S."/>
            <person name="Li G."/>
            <person name="Viehrig K."/>
            <person name="Ye F."/>
            <person name="Su P."/>
            <person name="Kiefer A.F."/>
            <person name="Nichols A."/>
            <person name="Cepeda A.J."/>
            <person name="Yan W."/>
            <person name="Fan B."/>
            <person name="Jiang Y."/>
            <person name="Adhikari A."/>
            <person name="Zheng C.-J."/>
            <person name="Schuster L."/>
            <person name="Cowan T.M."/>
            <person name="Smanski M.J."/>
            <person name="Chevrette M.G."/>
            <person name="De Carvalho L.P.S."/>
            <person name="Shen B."/>
        </authorList>
    </citation>
    <scope>NUCLEOTIDE SEQUENCE [LARGE SCALE GENOMIC DNA]</scope>
    <source>
        <strain evidence="2 3">NPDC057399</strain>
    </source>
</reference>
<dbReference type="EMBL" id="JBHVBU010000024">
    <property type="protein sequence ID" value="MFE7963678.1"/>
    <property type="molecule type" value="Genomic_DNA"/>
</dbReference>
<feature type="transmembrane region" description="Helical" evidence="1">
    <location>
        <begin position="33"/>
        <end position="56"/>
    </location>
</feature>
<keyword evidence="3" id="KW-1185">Reference proteome</keyword>
<dbReference type="RefSeq" id="WP_189898169.1">
    <property type="nucleotide sequence ID" value="NZ_JBHVBU010000024.1"/>
</dbReference>
<evidence type="ECO:0008006" key="4">
    <source>
        <dbReference type="Google" id="ProtNLM"/>
    </source>
</evidence>
<sequence>MSSAPWWTPRGFSLPHTAAPAPMRVFLVRTVGVGAGAVGLLVMCSSLGGVLGALLATRLCRRRGSARAMVLSQAVACPFALLLPLTTSG</sequence>
<proteinExistence type="predicted"/>
<accession>A0ABW6JEA2</accession>
<dbReference type="Gene3D" id="1.20.1250.20">
    <property type="entry name" value="MFS general substrate transporter like domains"/>
    <property type="match status" value="1"/>
</dbReference>
<keyword evidence="1" id="KW-0812">Transmembrane</keyword>